<evidence type="ECO:0000313" key="2">
    <source>
        <dbReference type="Proteomes" id="UP001152795"/>
    </source>
</evidence>
<protein>
    <submittedName>
        <fullName evidence="1">Uncharacterized protein</fullName>
    </submittedName>
</protein>
<organism evidence="1 2">
    <name type="scientific">Paramuricea clavata</name>
    <name type="common">Red gorgonian</name>
    <name type="synonym">Violescent sea-whip</name>
    <dbReference type="NCBI Taxonomy" id="317549"/>
    <lineage>
        <taxon>Eukaryota</taxon>
        <taxon>Metazoa</taxon>
        <taxon>Cnidaria</taxon>
        <taxon>Anthozoa</taxon>
        <taxon>Octocorallia</taxon>
        <taxon>Malacalcyonacea</taxon>
        <taxon>Plexauridae</taxon>
        <taxon>Paramuricea</taxon>
    </lineage>
</organism>
<dbReference type="AlphaFoldDB" id="A0A7D9HCX5"/>
<proteinExistence type="predicted"/>
<dbReference type="OrthoDB" id="2429546at2759"/>
<reference evidence="1" key="1">
    <citation type="submission" date="2020-04" db="EMBL/GenBank/DDBJ databases">
        <authorList>
            <person name="Alioto T."/>
            <person name="Alioto T."/>
            <person name="Gomez Garrido J."/>
        </authorList>
    </citation>
    <scope>NUCLEOTIDE SEQUENCE</scope>
    <source>
        <strain evidence="1">A484AB</strain>
    </source>
</reference>
<dbReference type="Proteomes" id="UP001152795">
    <property type="component" value="Unassembled WGS sequence"/>
</dbReference>
<evidence type="ECO:0000313" key="1">
    <source>
        <dbReference type="EMBL" id="CAB3981581.1"/>
    </source>
</evidence>
<gene>
    <name evidence="1" type="ORF">PACLA_8A028130</name>
</gene>
<dbReference type="EMBL" id="CACRXK020000405">
    <property type="protein sequence ID" value="CAB3981581.1"/>
    <property type="molecule type" value="Genomic_DNA"/>
</dbReference>
<accession>A0A7D9HCX5</accession>
<comment type="caution">
    <text evidence="1">The sequence shown here is derived from an EMBL/GenBank/DDBJ whole genome shotgun (WGS) entry which is preliminary data.</text>
</comment>
<name>A0A7D9HCX5_PARCT</name>
<sequence>MDEFNDLQFLLDDDIELLQTANLYDENSPLFGRTTESFPLNSDVLYNVRSGQKKEPIALMELQQMFILILPKIVDILTKSLVNESLEWDIKVKDNGNKAPKDRTSKHLSDIVTCIQACGVSFNVWGKRNGDGKGSGVYDFTSLMGSDKKKLLRDLPDKIDGVIKPTQSESVIKIWKDFDKIYHMMNEHNPSPERVNEFFEQAKAWVELFVSLGGDVTGFGKQHVTPYMHCLVYHVPNFMKRHNGMKKFTGKGVEKNNDDVRKFHLTKSNKWDAPKDILLVSKRLQVTGQHERVPRMYNKSNTEYWSTDITEIRSKRRKLSAAPNVEIPESNSDSVFNIENLSALEIKEKLKELGVQTRVRKLEKLQDILKEALHKD</sequence>
<keyword evidence="2" id="KW-1185">Reference proteome</keyword>